<comment type="caution">
    <text evidence="1">The sequence shown here is derived from an EMBL/GenBank/DDBJ whole genome shotgun (WGS) entry which is preliminary data.</text>
</comment>
<gene>
    <name evidence="1" type="ORF">MSPICULIGERA_LOCUS4075</name>
</gene>
<organism evidence="1 2">
    <name type="scientific">Mesorhabditis spiculigera</name>
    <dbReference type="NCBI Taxonomy" id="96644"/>
    <lineage>
        <taxon>Eukaryota</taxon>
        <taxon>Metazoa</taxon>
        <taxon>Ecdysozoa</taxon>
        <taxon>Nematoda</taxon>
        <taxon>Chromadorea</taxon>
        <taxon>Rhabditida</taxon>
        <taxon>Rhabditina</taxon>
        <taxon>Rhabditomorpha</taxon>
        <taxon>Rhabditoidea</taxon>
        <taxon>Rhabditidae</taxon>
        <taxon>Mesorhabditinae</taxon>
        <taxon>Mesorhabditis</taxon>
    </lineage>
</organism>
<evidence type="ECO:0000313" key="2">
    <source>
        <dbReference type="Proteomes" id="UP001177023"/>
    </source>
</evidence>
<feature type="non-terminal residue" evidence="1">
    <location>
        <position position="220"/>
    </location>
</feature>
<sequence length="220" mass="25823">MLGASFCFFVLLKPLLGSLCQPSSPDTCLTGWECHNLSTNIPRISIFNEAPLGVCLLPRNTQAQEEEEEEQPEFHELRGSLKNQCNHTSYYTLQIEDRIVRNNPSLYTLNHGQMTVKPESIRQNILFREMLRYLLLEDAEETFLECMECSKERTYSQREAAFAQITDLFVDILCRRDEECPAREICIEHTNIHKLFSRFSLRKWKKFQSRGENQWMYGVQ</sequence>
<dbReference type="EMBL" id="CATQJA010001039">
    <property type="protein sequence ID" value="CAJ0565434.1"/>
    <property type="molecule type" value="Genomic_DNA"/>
</dbReference>
<dbReference type="Proteomes" id="UP001177023">
    <property type="component" value="Unassembled WGS sequence"/>
</dbReference>
<protein>
    <submittedName>
        <fullName evidence="1">Uncharacterized protein</fullName>
    </submittedName>
</protein>
<reference evidence="1" key="1">
    <citation type="submission" date="2023-06" db="EMBL/GenBank/DDBJ databases">
        <authorList>
            <person name="Delattre M."/>
        </authorList>
    </citation>
    <scope>NUCLEOTIDE SEQUENCE</scope>
    <source>
        <strain evidence="1">AF72</strain>
    </source>
</reference>
<dbReference type="AlphaFoldDB" id="A0AA36FSI3"/>
<name>A0AA36FSI3_9BILA</name>
<accession>A0AA36FSI3</accession>
<proteinExistence type="predicted"/>
<evidence type="ECO:0000313" key="1">
    <source>
        <dbReference type="EMBL" id="CAJ0565434.1"/>
    </source>
</evidence>
<keyword evidence="2" id="KW-1185">Reference proteome</keyword>